<accession>A0A1H1XLR5</accession>
<feature type="transmembrane region" description="Helical" evidence="8">
    <location>
        <begin position="189"/>
        <end position="209"/>
    </location>
</feature>
<gene>
    <name evidence="10" type="ORF">SAMN05444158_4388</name>
</gene>
<reference evidence="11" key="1">
    <citation type="submission" date="2016-10" db="EMBL/GenBank/DDBJ databases">
        <authorList>
            <person name="Varghese N."/>
            <person name="Submissions S."/>
        </authorList>
    </citation>
    <scope>NUCLEOTIDE SEQUENCE [LARGE SCALE GENOMIC DNA]</scope>
    <source>
        <strain evidence="11">GAS369</strain>
    </source>
</reference>
<feature type="transmembrane region" description="Helical" evidence="8">
    <location>
        <begin position="261"/>
        <end position="283"/>
    </location>
</feature>
<dbReference type="Gene3D" id="1.10.3720.10">
    <property type="entry name" value="MetI-like"/>
    <property type="match status" value="2"/>
</dbReference>
<keyword evidence="6 8" id="KW-1133">Transmembrane helix</keyword>
<comment type="similarity">
    <text evidence="2">Belongs to the binding-protein-dependent transport system permease family. CysTW subfamily.</text>
</comment>
<sequence>MAQIASFGPAERPGRRKIKLDPLWLALPGLGFLTVFLILPTAQMLSVGFFDRTTGALTVSAFVRIWNGGPYLAVLSTTFAVAIWTTMLCVGLGYPLAYWLSRKPPRQQRIAALFVLLPFWTSALIKNFSWLVLLGRNGIMAKIMAAIGMKGGDQLLFSRTTVVFAMVHTLLPLAVVTMLPVMNQIDRRLTMAASTLGANSARAFWQVFFPLSMRGVAAAGLLVLVTSLGFFITPALVGGAKDTMIGQLIILQINELQNWQLGSALAAILLISTIAMCFAYDRIFGLSSVANDGDRPTRPGGAVRRAGLAIIGLGGLICGLLEATWTRNVRGLHGSALLAVYVWTLIAILLVPIIAFVPMAFTGSSFLSFPPPSLSLRWFEQFAASPLWLGAMIRSFGIGFATAAITLLIAAMAAFGVARTRSRLGGVAFLLCLSPMMVPSIVIAIALFYLFARISLVASDLGIIIGHTVIAMPVVFMVMLATFKGYDWRLDAAASTLGAGRLRKLWRVTLPLVASGLAVGFVTGFLQSFEELTVALFIGGGVKTTLPKQMWEGILLQVSPVIAAASVVVLIVVIVMFAIIEFVQDRRPTSAVDSKHVEGRY</sequence>
<feature type="transmembrane region" description="Helical" evidence="8">
    <location>
        <begin position="387"/>
        <end position="415"/>
    </location>
</feature>
<evidence type="ECO:0000256" key="7">
    <source>
        <dbReference type="ARBA" id="ARBA00023136"/>
    </source>
</evidence>
<feature type="transmembrane region" description="Helical" evidence="8">
    <location>
        <begin position="303"/>
        <end position="325"/>
    </location>
</feature>
<evidence type="ECO:0000256" key="8">
    <source>
        <dbReference type="RuleBase" id="RU363032"/>
    </source>
</evidence>
<evidence type="ECO:0000256" key="6">
    <source>
        <dbReference type="ARBA" id="ARBA00022989"/>
    </source>
</evidence>
<name>A0A1H1XLR5_9BRAD</name>
<evidence type="ECO:0000259" key="9">
    <source>
        <dbReference type="PROSITE" id="PS50928"/>
    </source>
</evidence>
<dbReference type="EMBL" id="LT629750">
    <property type="protein sequence ID" value="SDT10174.1"/>
    <property type="molecule type" value="Genomic_DNA"/>
</dbReference>
<proteinExistence type="inferred from homology"/>
<evidence type="ECO:0000256" key="4">
    <source>
        <dbReference type="ARBA" id="ARBA00022475"/>
    </source>
</evidence>
<feature type="domain" description="ABC transmembrane type-1" evidence="9">
    <location>
        <begin position="392"/>
        <end position="580"/>
    </location>
</feature>
<dbReference type="CDD" id="cd06261">
    <property type="entry name" value="TM_PBP2"/>
    <property type="match status" value="2"/>
</dbReference>
<dbReference type="InterPro" id="IPR000515">
    <property type="entry name" value="MetI-like"/>
</dbReference>
<dbReference type="PANTHER" id="PTHR42929:SF5">
    <property type="entry name" value="ABC TRANSPORTER PERMEASE PROTEIN"/>
    <property type="match status" value="1"/>
</dbReference>
<feature type="transmembrane region" description="Helical" evidence="8">
    <location>
        <begin position="215"/>
        <end position="240"/>
    </location>
</feature>
<dbReference type="AlphaFoldDB" id="A0A1H1XLR5"/>
<comment type="subcellular location">
    <subcellularLocation>
        <location evidence="1 8">Cell membrane</location>
        <topology evidence="1 8">Multi-pass membrane protein</topology>
    </subcellularLocation>
</comment>
<feature type="domain" description="ABC transmembrane type-1" evidence="9">
    <location>
        <begin position="75"/>
        <end position="280"/>
    </location>
</feature>
<evidence type="ECO:0000313" key="10">
    <source>
        <dbReference type="EMBL" id="SDT10174.1"/>
    </source>
</evidence>
<feature type="transmembrane region" description="Helical" evidence="8">
    <location>
        <begin position="337"/>
        <end position="367"/>
    </location>
</feature>
<dbReference type="RefSeq" id="WP_146688782.1">
    <property type="nucleotide sequence ID" value="NZ_LT629750.1"/>
</dbReference>
<feature type="transmembrane region" description="Helical" evidence="8">
    <location>
        <begin position="162"/>
        <end position="182"/>
    </location>
</feature>
<feature type="transmembrane region" description="Helical" evidence="8">
    <location>
        <begin position="504"/>
        <end position="526"/>
    </location>
</feature>
<dbReference type="Proteomes" id="UP000243904">
    <property type="component" value="Chromosome I"/>
</dbReference>
<dbReference type="PANTHER" id="PTHR42929">
    <property type="entry name" value="INNER MEMBRANE ABC TRANSPORTER PERMEASE PROTEIN YDCU-RELATED-RELATED"/>
    <property type="match status" value="1"/>
</dbReference>
<dbReference type="InterPro" id="IPR035906">
    <property type="entry name" value="MetI-like_sf"/>
</dbReference>
<dbReference type="GO" id="GO:0005886">
    <property type="term" value="C:plasma membrane"/>
    <property type="evidence" value="ECO:0007669"/>
    <property type="project" value="UniProtKB-SubCell"/>
</dbReference>
<dbReference type="Pfam" id="PF00528">
    <property type="entry name" value="BPD_transp_1"/>
    <property type="match status" value="2"/>
</dbReference>
<keyword evidence="5 8" id="KW-0812">Transmembrane</keyword>
<organism evidence="10 11">
    <name type="scientific">Bradyrhizobium canariense</name>
    <dbReference type="NCBI Taxonomy" id="255045"/>
    <lineage>
        <taxon>Bacteria</taxon>
        <taxon>Pseudomonadati</taxon>
        <taxon>Pseudomonadota</taxon>
        <taxon>Alphaproteobacteria</taxon>
        <taxon>Hyphomicrobiales</taxon>
        <taxon>Nitrobacteraceae</taxon>
        <taxon>Bradyrhizobium</taxon>
    </lineage>
</organism>
<dbReference type="GO" id="GO:0055085">
    <property type="term" value="P:transmembrane transport"/>
    <property type="evidence" value="ECO:0007669"/>
    <property type="project" value="InterPro"/>
</dbReference>
<evidence type="ECO:0000256" key="2">
    <source>
        <dbReference type="ARBA" id="ARBA00007069"/>
    </source>
</evidence>
<feature type="transmembrane region" description="Helical" evidence="8">
    <location>
        <begin position="23"/>
        <end position="50"/>
    </location>
</feature>
<feature type="transmembrane region" description="Helical" evidence="8">
    <location>
        <begin position="70"/>
        <end position="98"/>
    </location>
</feature>
<feature type="transmembrane region" description="Helical" evidence="8">
    <location>
        <begin position="110"/>
        <end position="133"/>
    </location>
</feature>
<keyword evidence="4" id="KW-1003">Cell membrane</keyword>
<evidence type="ECO:0000256" key="1">
    <source>
        <dbReference type="ARBA" id="ARBA00004651"/>
    </source>
</evidence>
<keyword evidence="7 8" id="KW-0472">Membrane</keyword>
<dbReference type="SUPFAM" id="SSF161098">
    <property type="entry name" value="MetI-like"/>
    <property type="match status" value="2"/>
</dbReference>
<keyword evidence="11" id="KW-1185">Reference proteome</keyword>
<evidence type="ECO:0000256" key="3">
    <source>
        <dbReference type="ARBA" id="ARBA00022448"/>
    </source>
</evidence>
<feature type="transmembrane region" description="Helical" evidence="8">
    <location>
        <begin position="427"/>
        <end position="451"/>
    </location>
</feature>
<keyword evidence="3 8" id="KW-0813">Transport</keyword>
<feature type="transmembrane region" description="Helical" evidence="8">
    <location>
        <begin position="554"/>
        <end position="580"/>
    </location>
</feature>
<dbReference type="PROSITE" id="PS50928">
    <property type="entry name" value="ABC_TM1"/>
    <property type="match status" value="2"/>
</dbReference>
<evidence type="ECO:0000256" key="5">
    <source>
        <dbReference type="ARBA" id="ARBA00022692"/>
    </source>
</evidence>
<evidence type="ECO:0000313" key="11">
    <source>
        <dbReference type="Proteomes" id="UP000243904"/>
    </source>
</evidence>
<protein>
    <submittedName>
        <fullName evidence="10">Putative spermidine/putrescine transport system permease protein</fullName>
    </submittedName>
</protein>
<feature type="transmembrane region" description="Helical" evidence="8">
    <location>
        <begin position="463"/>
        <end position="483"/>
    </location>
</feature>